<evidence type="ECO:0000313" key="1">
    <source>
        <dbReference type="EMBL" id="PWN50920.1"/>
    </source>
</evidence>
<evidence type="ECO:0000313" key="2">
    <source>
        <dbReference type="Proteomes" id="UP000245626"/>
    </source>
</evidence>
<dbReference type="Proteomes" id="UP000245626">
    <property type="component" value="Unassembled WGS sequence"/>
</dbReference>
<dbReference type="EMBL" id="KZ819886">
    <property type="protein sequence ID" value="PWN50920.1"/>
    <property type="molecule type" value="Genomic_DNA"/>
</dbReference>
<accession>A0ACD0NYJ5</accession>
<reference evidence="1 2" key="1">
    <citation type="journal article" date="2018" name="Mol. Biol. Evol.">
        <title>Broad Genomic Sampling Reveals a Smut Pathogenic Ancestry of the Fungal Clade Ustilaginomycotina.</title>
        <authorList>
            <person name="Kijpornyongpan T."/>
            <person name="Mondo S.J."/>
            <person name="Barry K."/>
            <person name="Sandor L."/>
            <person name="Lee J."/>
            <person name="Lipzen A."/>
            <person name="Pangilinan J."/>
            <person name="LaButti K."/>
            <person name="Hainaut M."/>
            <person name="Henrissat B."/>
            <person name="Grigoriev I.V."/>
            <person name="Spatafora J.W."/>
            <person name="Aime M.C."/>
        </authorList>
    </citation>
    <scope>NUCLEOTIDE SEQUENCE [LARGE SCALE GENOMIC DNA]</scope>
    <source>
        <strain evidence="1 2">SA 807</strain>
    </source>
</reference>
<protein>
    <submittedName>
        <fullName evidence="1">Uncharacterized protein</fullName>
    </submittedName>
</protein>
<gene>
    <name evidence="1" type="ORF">IE53DRAFT_314843</name>
</gene>
<sequence>MYGRGGSGGGGGGYGSNWQNPNNPNMAPLPPRPPRGGIGSTNGPPSATAYGARSPNGSYNHQAPSMAAPSVRGLPPPVIGGASSPVTGIAPAPSASSGGGAEVATTLFVGSISPGVTDEWLTKLLEACGSLRNLKRVSKGFGFAEYREPDSVLRAISVLNGKEIPSMGSDSGSPPKKLVVKADEKTKKFLEQYEQTRIKTDDDDKNEDSALKSVSELIEQMSDPNAVQEDSSKPAYEVPAHLKDLPPEELPEEHRGSVLSEIEQFRQAAAAREEANKKRDQELERQRAAERARRQGAAAAASAGGANGRGYGDAQSYQKPVGFVPPSQDQRPADDIPPEEQDELEEKRRRERREYESKAAAAEAERLYTVKERQRLAYWEKEAEKDRKEAERAEKEAVMLLRKWEDWSDELALNREPFYMDKSRWRHNRAQLRRREEEADERDRAEELAEEEAARKETERFLAQQAAEMAALTEQQRAAGILVPGEGGMMAPLKLNITNASKTEPIGAANAGNAGSGGVGILGEEEEEDTSKKASRLKQIELGDNLTAEQREEQRLAQVKIVEDSIPADAEGLFKMQPRWEWIDEDAMQGKYKSWTDGKITENVGEPVPELVDFVVESLQAHKSAEDLVEGLEPVLAEDAQSFVISLWKMIVVDSLIAAAGLAI</sequence>
<name>A0ACD0NYJ5_9BASI</name>
<keyword evidence="2" id="KW-1185">Reference proteome</keyword>
<proteinExistence type="predicted"/>
<organism evidence="1 2">
    <name type="scientific">Violaceomyces palustris</name>
    <dbReference type="NCBI Taxonomy" id="1673888"/>
    <lineage>
        <taxon>Eukaryota</taxon>
        <taxon>Fungi</taxon>
        <taxon>Dikarya</taxon>
        <taxon>Basidiomycota</taxon>
        <taxon>Ustilaginomycotina</taxon>
        <taxon>Ustilaginomycetes</taxon>
        <taxon>Violaceomycetales</taxon>
        <taxon>Violaceomycetaceae</taxon>
        <taxon>Violaceomyces</taxon>
    </lineage>
</organism>